<reference evidence="7 8" key="1">
    <citation type="submission" date="2023-04" db="EMBL/GenBank/DDBJ databases">
        <authorList>
            <person name="Hsu D."/>
        </authorList>
    </citation>
    <scope>NUCLEOTIDE SEQUENCE [LARGE SCALE GENOMIC DNA]</scope>
    <source>
        <strain evidence="7 8">MK1</strain>
    </source>
</reference>
<dbReference type="GO" id="GO:0008273">
    <property type="term" value="F:calcium, potassium:sodium antiporter activity"/>
    <property type="evidence" value="ECO:0007669"/>
    <property type="project" value="TreeGrafter"/>
</dbReference>
<feature type="transmembrane region" description="Helical" evidence="5">
    <location>
        <begin position="141"/>
        <end position="158"/>
    </location>
</feature>
<keyword evidence="3 5" id="KW-1133">Transmembrane helix</keyword>
<feature type="transmembrane region" description="Helical" evidence="5">
    <location>
        <begin position="70"/>
        <end position="97"/>
    </location>
</feature>
<evidence type="ECO:0000256" key="2">
    <source>
        <dbReference type="ARBA" id="ARBA00022692"/>
    </source>
</evidence>
<name>A0AAU0UMF8_9FIRM</name>
<evidence type="ECO:0000259" key="6">
    <source>
        <dbReference type="Pfam" id="PF01699"/>
    </source>
</evidence>
<proteinExistence type="predicted"/>
<dbReference type="KEGG" id="dbc:MFMK1_001189"/>
<feature type="transmembrane region" description="Helical" evidence="5">
    <location>
        <begin position="211"/>
        <end position="231"/>
    </location>
</feature>
<feature type="transmembrane region" description="Helical" evidence="5">
    <location>
        <begin position="280"/>
        <end position="299"/>
    </location>
</feature>
<dbReference type="Gene3D" id="1.20.1420.30">
    <property type="entry name" value="NCX, central ion-binding region"/>
    <property type="match status" value="1"/>
</dbReference>
<sequence length="333" mass="35219">MEIIILIFSLGVILFGAEVFTNGIEWLGKKLNLSEGTVGSVLAAVGTALPETMIPVIAILFGTGDEASHIGIGAILGAPFMLATLALGVVGIAGTLFKVGGKRREHMLINEGVMRRDLLFFLIVFSIAIAAAFMPPGFKQVIVFGLVAAYVVYVYLTVKDDTKADTDAELHPLKFAKKSTDPSLGIILLQAAFALGIIVLGAHLFVDSIKYLSQVIGLPAFVLSIIIAPVATELPEKFNSLIWIRKGKDTLALGNITGAMVFQSSLIPALGIAFTPWELSTLAVVSAVLALLSAAIVYGTLYFKRSISPKTLIGVSSLYFVFIIAVVLTGGGH</sequence>
<dbReference type="InterPro" id="IPR044880">
    <property type="entry name" value="NCX_ion-bd_dom_sf"/>
</dbReference>
<dbReference type="RefSeq" id="WP_366924226.1">
    <property type="nucleotide sequence ID" value="NZ_CP121694.1"/>
</dbReference>
<dbReference type="Proteomes" id="UP001329915">
    <property type="component" value="Chromosome"/>
</dbReference>
<evidence type="ECO:0000256" key="4">
    <source>
        <dbReference type="ARBA" id="ARBA00023136"/>
    </source>
</evidence>
<feature type="transmembrane region" description="Helical" evidence="5">
    <location>
        <begin position="184"/>
        <end position="205"/>
    </location>
</feature>
<keyword evidence="4 5" id="KW-0472">Membrane</keyword>
<comment type="subcellular location">
    <subcellularLocation>
        <location evidence="1">Membrane</location>
        <topology evidence="1">Multi-pass membrane protein</topology>
    </subcellularLocation>
</comment>
<protein>
    <submittedName>
        <fullName evidence="7">Sodium:calcium antiporter</fullName>
    </submittedName>
</protein>
<evidence type="ECO:0000313" key="7">
    <source>
        <dbReference type="EMBL" id="WRO21381.1"/>
    </source>
</evidence>
<feature type="transmembrane region" description="Helical" evidence="5">
    <location>
        <begin position="252"/>
        <end position="274"/>
    </location>
</feature>
<dbReference type="InterPro" id="IPR004837">
    <property type="entry name" value="NaCa_Exmemb"/>
</dbReference>
<dbReference type="PANTHER" id="PTHR10846">
    <property type="entry name" value="SODIUM/POTASSIUM/CALCIUM EXCHANGER"/>
    <property type="match status" value="1"/>
</dbReference>
<dbReference type="PANTHER" id="PTHR10846:SF8">
    <property type="entry name" value="INNER MEMBRANE PROTEIN YRBG"/>
    <property type="match status" value="1"/>
</dbReference>
<gene>
    <name evidence="7" type="ORF">MFMK1_001189</name>
</gene>
<feature type="transmembrane region" description="Helical" evidence="5">
    <location>
        <begin position="311"/>
        <end position="331"/>
    </location>
</feature>
<evidence type="ECO:0000256" key="3">
    <source>
        <dbReference type="ARBA" id="ARBA00022989"/>
    </source>
</evidence>
<dbReference type="Pfam" id="PF01699">
    <property type="entry name" value="Na_Ca_ex"/>
    <property type="match status" value="2"/>
</dbReference>
<feature type="transmembrane region" description="Helical" evidence="5">
    <location>
        <begin position="6"/>
        <end position="28"/>
    </location>
</feature>
<dbReference type="GO" id="GO:0006874">
    <property type="term" value="P:intracellular calcium ion homeostasis"/>
    <property type="evidence" value="ECO:0007669"/>
    <property type="project" value="TreeGrafter"/>
</dbReference>
<evidence type="ECO:0000256" key="5">
    <source>
        <dbReference type="SAM" id="Phobius"/>
    </source>
</evidence>
<feature type="transmembrane region" description="Helical" evidence="5">
    <location>
        <begin position="118"/>
        <end position="135"/>
    </location>
</feature>
<feature type="domain" description="Sodium/calcium exchanger membrane region" evidence="6">
    <location>
        <begin position="190"/>
        <end position="326"/>
    </location>
</feature>
<feature type="domain" description="Sodium/calcium exchanger membrane region" evidence="6">
    <location>
        <begin position="3"/>
        <end position="157"/>
    </location>
</feature>
<accession>A0AAU0UMF8</accession>
<dbReference type="GO" id="GO:0005886">
    <property type="term" value="C:plasma membrane"/>
    <property type="evidence" value="ECO:0007669"/>
    <property type="project" value="TreeGrafter"/>
</dbReference>
<keyword evidence="8" id="KW-1185">Reference proteome</keyword>
<dbReference type="InterPro" id="IPR004481">
    <property type="entry name" value="K/Na/Ca-exchanger"/>
</dbReference>
<dbReference type="EMBL" id="CP121694">
    <property type="protein sequence ID" value="WRO21381.1"/>
    <property type="molecule type" value="Genomic_DNA"/>
</dbReference>
<keyword evidence="2 5" id="KW-0812">Transmembrane</keyword>
<evidence type="ECO:0000313" key="8">
    <source>
        <dbReference type="Proteomes" id="UP001329915"/>
    </source>
</evidence>
<dbReference type="AlphaFoldDB" id="A0AAU0UMF8"/>
<dbReference type="GO" id="GO:0005262">
    <property type="term" value="F:calcium channel activity"/>
    <property type="evidence" value="ECO:0007669"/>
    <property type="project" value="TreeGrafter"/>
</dbReference>
<feature type="transmembrane region" description="Helical" evidence="5">
    <location>
        <begin position="40"/>
        <end position="64"/>
    </location>
</feature>
<organism evidence="7 8">
    <name type="scientific">Metallumcola ferriviriculae</name>
    <dbReference type="NCBI Taxonomy" id="3039180"/>
    <lineage>
        <taxon>Bacteria</taxon>
        <taxon>Bacillati</taxon>
        <taxon>Bacillota</taxon>
        <taxon>Clostridia</taxon>
        <taxon>Neomoorellales</taxon>
        <taxon>Desulfitibacteraceae</taxon>
        <taxon>Metallumcola</taxon>
    </lineage>
</organism>
<evidence type="ECO:0000256" key="1">
    <source>
        <dbReference type="ARBA" id="ARBA00004141"/>
    </source>
</evidence>